<proteinExistence type="predicted"/>
<evidence type="ECO:0000313" key="1">
    <source>
        <dbReference type="EMBL" id="AWB67029.1"/>
    </source>
</evidence>
<protein>
    <submittedName>
        <fullName evidence="1">Uncharacterized protein</fullName>
    </submittedName>
</protein>
<dbReference type="AlphaFoldDB" id="A0A2S0VS48"/>
<keyword evidence="2" id="KW-1185">Reference proteome</keyword>
<gene>
    <name evidence="1" type="ORF">C2869_11520</name>
</gene>
<accession>A0A2S0VS48</accession>
<dbReference type="RefSeq" id="WP_108603078.1">
    <property type="nucleotide sequence ID" value="NZ_CP026604.1"/>
</dbReference>
<sequence length="157" mass="18288">MALLAGQVATANVYKCQNGNRTEYRDTPCHYQTPSAHSNTAQFKNDTKNKNNREYKIEGLWCQYATAKEKIAPRSVTSPRQWRFKNHNRIEFFVPGQTKKLVGEYKLIGNEIKISNSSLGHWLIKNYKGQTMTLMQKEKASTYRYLKRGQCITNLYR</sequence>
<dbReference type="KEGG" id="cate:C2869_11520"/>
<reference evidence="1 2" key="1">
    <citation type="submission" date="2018-01" db="EMBL/GenBank/DDBJ databases">
        <title>Genome sequence of a Cantenovulum-like bacteria.</title>
        <authorList>
            <person name="Tan W.R."/>
            <person name="Lau N.-S."/>
            <person name="Go F."/>
            <person name="Amirul A.-A.A."/>
        </authorList>
    </citation>
    <scope>NUCLEOTIDE SEQUENCE [LARGE SCALE GENOMIC DNA]</scope>
    <source>
        <strain evidence="1 2">CCB-QB4</strain>
    </source>
</reference>
<dbReference type="OrthoDB" id="9873482at2"/>
<evidence type="ECO:0000313" key="2">
    <source>
        <dbReference type="Proteomes" id="UP000244441"/>
    </source>
</evidence>
<organism evidence="1 2">
    <name type="scientific">Saccharobesus litoralis</name>
    <dbReference type="NCBI Taxonomy" id="2172099"/>
    <lineage>
        <taxon>Bacteria</taxon>
        <taxon>Pseudomonadati</taxon>
        <taxon>Pseudomonadota</taxon>
        <taxon>Gammaproteobacteria</taxon>
        <taxon>Alteromonadales</taxon>
        <taxon>Alteromonadaceae</taxon>
        <taxon>Saccharobesus</taxon>
    </lineage>
</organism>
<dbReference type="Proteomes" id="UP000244441">
    <property type="component" value="Chromosome"/>
</dbReference>
<dbReference type="EMBL" id="CP026604">
    <property type="protein sequence ID" value="AWB67029.1"/>
    <property type="molecule type" value="Genomic_DNA"/>
</dbReference>
<name>A0A2S0VS48_9ALTE</name>